<dbReference type="AlphaFoldDB" id="A0A0L0F5S0"/>
<organism evidence="2 3">
    <name type="scientific">Sphaeroforma arctica JP610</name>
    <dbReference type="NCBI Taxonomy" id="667725"/>
    <lineage>
        <taxon>Eukaryota</taxon>
        <taxon>Ichthyosporea</taxon>
        <taxon>Ichthyophonida</taxon>
        <taxon>Sphaeroforma</taxon>
    </lineage>
</organism>
<dbReference type="EMBL" id="KQ248675">
    <property type="protein sequence ID" value="KNC71503.1"/>
    <property type="molecule type" value="Genomic_DNA"/>
</dbReference>
<sequence length="76" mass="8699">AVLFIYKSLGMKGGTPFLSSIMGPFLNAIRKGEPMFRRFLFATLASLVDIVKEHIRSYLNDIFEVVIEFWNVDSIQ</sequence>
<dbReference type="OrthoDB" id="2250022at2759"/>
<dbReference type="SUPFAM" id="SSF48371">
    <property type="entry name" value="ARM repeat"/>
    <property type="match status" value="1"/>
</dbReference>
<dbReference type="RefSeq" id="XP_014145405.1">
    <property type="nucleotide sequence ID" value="XM_014289930.1"/>
</dbReference>
<name>A0A0L0F5S0_9EUKA</name>
<evidence type="ECO:0000259" key="1">
    <source>
        <dbReference type="Pfam" id="PF11865"/>
    </source>
</evidence>
<keyword evidence="3" id="KW-1185">Reference proteome</keyword>
<dbReference type="GeneID" id="25916461"/>
<accession>A0A0L0F5S0</accession>
<evidence type="ECO:0000313" key="2">
    <source>
        <dbReference type="EMBL" id="KNC71503.1"/>
    </source>
</evidence>
<dbReference type="InterPro" id="IPR016024">
    <property type="entry name" value="ARM-type_fold"/>
</dbReference>
<dbReference type="eggNOG" id="KOG0891">
    <property type="taxonomic scope" value="Eukaryota"/>
</dbReference>
<gene>
    <name evidence="2" type="ORF">SARC_15957</name>
</gene>
<dbReference type="Proteomes" id="UP000054560">
    <property type="component" value="Unassembled WGS sequence"/>
</dbReference>
<protein>
    <recommendedName>
        <fullName evidence="1">Serine/threonine-protein kinase mTOR domain-containing protein</fullName>
    </recommendedName>
</protein>
<reference evidence="2 3" key="1">
    <citation type="submission" date="2011-02" db="EMBL/GenBank/DDBJ databases">
        <title>The Genome Sequence of Sphaeroforma arctica JP610.</title>
        <authorList>
            <consortium name="The Broad Institute Genome Sequencing Platform"/>
            <person name="Russ C."/>
            <person name="Cuomo C."/>
            <person name="Young S.K."/>
            <person name="Zeng Q."/>
            <person name="Gargeya S."/>
            <person name="Alvarado L."/>
            <person name="Berlin A."/>
            <person name="Chapman S.B."/>
            <person name="Chen Z."/>
            <person name="Freedman E."/>
            <person name="Gellesch M."/>
            <person name="Goldberg J."/>
            <person name="Griggs A."/>
            <person name="Gujja S."/>
            <person name="Heilman E."/>
            <person name="Heiman D."/>
            <person name="Howarth C."/>
            <person name="Mehta T."/>
            <person name="Neiman D."/>
            <person name="Pearson M."/>
            <person name="Roberts A."/>
            <person name="Saif S."/>
            <person name="Shea T."/>
            <person name="Shenoy N."/>
            <person name="Sisk P."/>
            <person name="Stolte C."/>
            <person name="Sykes S."/>
            <person name="White J."/>
            <person name="Yandava C."/>
            <person name="Burger G."/>
            <person name="Gray M.W."/>
            <person name="Holland P.W.H."/>
            <person name="King N."/>
            <person name="Lang F.B.F."/>
            <person name="Roger A.J."/>
            <person name="Ruiz-Trillo I."/>
            <person name="Haas B."/>
            <person name="Nusbaum C."/>
            <person name="Birren B."/>
        </authorList>
    </citation>
    <scope>NUCLEOTIDE SEQUENCE [LARGE SCALE GENOMIC DNA]</scope>
    <source>
        <strain evidence="2 3">JP610</strain>
    </source>
</reference>
<feature type="non-terminal residue" evidence="2">
    <location>
        <position position="76"/>
    </location>
</feature>
<proteinExistence type="predicted"/>
<feature type="non-terminal residue" evidence="2">
    <location>
        <position position="1"/>
    </location>
</feature>
<dbReference type="STRING" id="667725.A0A0L0F5S0"/>
<dbReference type="Pfam" id="PF11865">
    <property type="entry name" value="mTOR_dom"/>
    <property type="match status" value="1"/>
</dbReference>
<evidence type="ECO:0000313" key="3">
    <source>
        <dbReference type="Proteomes" id="UP000054560"/>
    </source>
</evidence>
<dbReference type="InterPro" id="IPR024585">
    <property type="entry name" value="mTOR_dom"/>
</dbReference>
<feature type="domain" description="Serine/threonine-protein kinase mTOR" evidence="1">
    <location>
        <begin position="1"/>
        <end position="52"/>
    </location>
</feature>